<dbReference type="PROSITE" id="PS50075">
    <property type="entry name" value="CARRIER"/>
    <property type="match status" value="3"/>
</dbReference>
<evidence type="ECO:0000313" key="6">
    <source>
        <dbReference type="EMBL" id="MFD5098043.1"/>
    </source>
</evidence>
<dbReference type="RefSeq" id="WP_386708315.1">
    <property type="nucleotide sequence ID" value="NZ_JBHXIJ010000011.1"/>
</dbReference>
<dbReference type="Gene3D" id="3.30.559.10">
    <property type="entry name" value="Chloramphenicol acetyltransferase-like domain"/>
    <property type="match status" value="3"/>
</dbReference>
<dbReference type="InterPro" id="IPR001242">
    <property type="entry name" value="Condensation_dom"/>
</dbReference>
<comment type="caution">
    <text evidence="6">The sequence shown here is derived from an EMBL/GenBank/DDBJ whole genome shotgun (WGS) entry which is preliminary data.</text>
</comment>
<dbReference type="InterPro" id="IPR020806">
    <property type="entry name" value="PKS_PP-bd"/>
</dbReference>
<name>A0ABW6FM38_9ACTN</name>
<feature type="domain" description="Carrier" evidence="5">
    <location>
        <begin position="1660"/>
        <end position="1735"/>
    </location>
</feature>
<evidence type="ECO:0000256" key="4">
    <source>
        <dbReference type="SAM" id="MobiDB-lite"/>
    </source>
</evidence>
<dbReference type="InterPro" id="IPR023213">
    <property type="entry name" value="CAT-like_dom_sf"/>
</dbReference>
<sequence>MTVTPLSFAQRRLWFLGRLEGPSATYNAPVVLHLDGTPDPAVLGAALADLVERHEVLRTVLPAGPDAEPRQEVRDPGAVPPPEVVRCPAAERDARVAAFVREPIDVTAEVPLRVRLFIAQDGPGDGGAGSVLVLLIHHIATDGWSVRPLLRDLDTAYRARLAGRTPSWEPLPVQYADYAVWQRELLGDPDDPGSLAAEQLDHWRRRLDGAPALTALPADRPRPAEPSGRGATLTARVPAATHRALLALGRRHRASLPMVVRAALAASLAAAGAGPDVVIGTPVAGRPEEDLYELVGFFVNTLALRTDLTGDPSAATLLERVREADLAAYEHQDLPFELLVERLAPERSLGHHPLFQVMLTVDDAQGAGPVPLGPRLTGRPGTADLRAAKFDLTFFCARREAPDGSPDGLDLALGYAVDLFDESTARLLLDLFTRALDAFASDADLPLVGALATAEERAGLKARREALTTDGKAATPAVLPGRRDVSGPREEILCGLFAEVLGRSHAGPDDNFFRTGGHSMLAGKLVNRIRAALGVELGIRDLFLAPTPAALHRRITEAARAGGGAAARPVPRPVAAAERPDRLPLSAAQRALWLLARIEGPSATYNAPVVLRLDGVPDAGALAAALADLAGRHPVLRTAYPHVDGEPYQRIVHGFRPALETTRCADAAELDAAVAEFGRTPLDVTDGVPLRARLFTTGDSGACALVLLVHHIAVDGWSLAPLLRDLGAAYTARLGGRAPGWEPLPLTYADYALWQRELLTDPQELLDHWRTALAGLPERTALPYDHPRPAEPTGDGGTVAVRLEAGARGGLAALARDRRASLFMVARAALAAALSAAGSGTDLAIGTPVAGRCDEALHDLVGCFVNSLVLRADTSGDPTAAALVERVRDFDLAAFDHQDLPFDVLVELLSQASGRALGEHPLFQVMLTVRTAGAADGTDRPRLGPLTAEAGTVDLGAAKFDLSFHCEEEPDGGLRLLLGYARDVFDEDTARLLLDVYARALTAFASDAGRPLSALGLVTAAEAAALATRRERLAEAVRDAAGRAAERERAGRAAPEDVRVRVLCGLFAEILGRDEVLADDNFFRTGGHSLLASKLVNRIRAALGVEAGVRDLFLAPTPRALHGRLPAGPGAGGDRPVLRPAARPERVPLSYAQRRLWFTDQLEGPSAAYNIALVRRLDRPLDPAALAAALADVAERHEVLRTVYRAEGGEPFQVVLDAARPQLELGFPTDLAAAVDAAAGHVFDLARDLPLRAWLFLPSDGRGRQTLVLLVHHIAADGWSTDCLLADLGTAYAARAAGHAPAWEPLPVQYADYTLWQRHLLGPGPQARLGFWERDLAGLPPLTDLPTDRHRPPVPSGRGALTGFTVPASVRDGLDRIARNTGSTLFMVVHAALAAVLARCGAGPDLAVGTVVAGRDDQALNGLVGLFVNTLVLRTDTSGDPCFADLLVRAREADLAAYAHQEVPFDLVVEHLNPHRSSAHHPLAQVMLRVSPEPDGAGGGGGQLAGEALPFGAHTAKADLTFALTGSAEHGGLDGVLEYATDLYERTGAERLAGLLGHALAVFAADPAARIGTLPPGPPRPGDGPYATVAGYRVDLGHVREVLAAQPGVTGAEVALADGRLVARVTGAVTEADAQSWAADRLPEYAVPVVGVSGQPPLPPAPGGPLPLLVDLFSEVLDGKEVTPDANFFRSGGHSLLAVRLLNRVRTELGRELTLRDVFRHPTPAALAALLAAAPTPPPVPALRRRTRAGTRVPQR</sequence>
<dbReference type="PANTHER" id="PTHR45527">
    <property type="entry name" value="NONRIBOSOMAL PEPTIDE SYNTHETASE"/>
    <property type="match status" value="1"/>
</dbReference>
<proteinExistence type="predicted"/>
<dbReference type="InterPro" id="IPR009081">
    <property type="entry name" value="PP-bd_ACP"/>
</dbReference>
<dbReference type="SUPFAM" id="SSF52777">
    <property type="entry name" value="CoA-dependent acyltransferases"/>
    <property type="match status" value="6"/>
</dbReference>
<dbReference type="PROSITE" id="PS00012">
    <property type="entry name" value="PHOSPHOPANTETHEINE"/>
    <property type="match status" value="1"/>
</dbReference>
<evidence type="ECO:0000259" key="5">
    <source>
        <dbReference type="PROSITE" id="PS50075"/>
    </source>
</evidence>
<feature type="compositionally biased region" description="Basic residues" evidence="4">
    <location>
        <begin position="1743"/>
        <end position="1756"/>
    </location>
</feature>
<dbReference type="SUPFAM" id="SSF56801">
    <property type="entry name" value="Acetyl-CoA synthetase-like"/>
    <property type="match status" value="1"/>
</dbReference>
<dbReference type="InterPro" id="IPR029058">
    <property type="entry name" value="AB_hydrolase_fold"/>
</dbReference>
<reference evidence="6 7" key="1">
    <citation type="submission" date="2024-09" db="EMBL/GenBank/DDBJ databases">
        <title>The Natural Products Discovery Center: Release of the First 8490 Sequenced Strains for Exploring Actinobacteria Biosynthetic Diversity.</title>
        <authorList>
            <person name="Kalkreuter E."/>
            <person name="Kautsar S.A."/>
            <person name="Yang D."/>
            <person name="Bader C.D."/>
            <person name="Teijaro C.N."/>
            <person name="Fluegel L."/>
            <person name="Davis C.M."/>
            <person name="Simpson J.R."/>
            <person name="Lauterbach L."/>
            <person name="Steele A.D."/>
            <person name="Gui C."/>
            <person name="Meng S."/>
            <person name="Li G."/>
            <person name="Viehrig K."/>
            <person name="Ye F."/>
            <person name="Su P."/>
            <person name="Kiefer A.F."/>
            <person name="Nichols A."/>
            <person name="Cepeda A.J."/>
            <person name="Yan W."/>
            <person name="Fan B."/>
            <person name="Jiang Y."/>
            <person name="Adhikari A."/>
            <person name="Zheng C.-J."/>
            <person name="Schuster L."/>
            <person name="Cowan T.M."/>
            <person name="Smanski M.J."/>
            <person name="Chevrette M.G."/>
            <person name="De Carvalho L.P.S."/>
            <person name="Shen B."/>
        </authorList>
    </citation>
    <scope>NUCLEOTIDE SEQUENCE [LARGE SCALE GENOMIC DNA]</scope>
    <source>
        <strain evidence="6 7">NPDC058348</strain>
    </source>
</reference>
<keyword evidence="2" id="KW-0596">Phosphopantetheine</keyword>
<dbReference type="Pfam" id="PF00550">
    <property type="entry name" value="PP-binding"/>
    <property type="match status" value="3"/>
</dbReference>
<gene>
    <name evidence="6" type="ORF">ACFWJN_03515</name>
</gene>
<feature type="region of interest" description="Disordered" evidence="4">
    <location>
        <begin position="62"/>
        <end position="81"/>
    </location>
</feature>
<dbReference type="Gene3D" id="3.40.50.1820">
    <property type="entry name" value="alpha/beta hydrolase"/>
    <property type="match status" value="1"/>
</dbReference>
<dbReference type="InterPro" id="IPR036736">
    <property type="entry name" value="ACP-like_sf"/>
</dbReference>
<keyword evidence="3" id="KW-0597">Phosphoprotein</keyword>
<dbReference type="InterPro" id="IPR045851">
    <property type="entry name" value="AMP-bd_C_sf"/>
</dbReference>
<feature type="region of interest" description="Disordered" evidence="4">
    <location>
        <begin position="212"/>
        <end position="232"/>
    </location>
</feature>
<dbReference type="SMART" id="SM00823">
    <property type="entry name" value="PKS_PP"/>
    <property type="match status" value="3"/>
</dbReference>
<dbReference type="Gene3D" id="1.10.1200.10">
    <property type="entry name" value="ACP-like"/>
    <property type="match status" value="2"/>
</dbReference>
<dbReference type="Gene3D" id="3.30.559.30">
    <property type="entry name" value="Nonribosomal peptide synthetase, condensation domain"/>
    <property type="match status" value="3"/>
</dbReference>
<feature type="region of interest" description="Disordered" evidence="4">
    <location>
        <begin position="1737"/>
        <end position="1756"/>
    </location>
</feature>
<protein>
    <submittedName>
        <fullName evidence="6">Condensation domain-containing protein</fullName>
    </submittedName>
</protein>
<comment type="cofactor">
    <cofactor evidence="1">
        <name>pantetheine 4'-phosphate</name>
        <dbReference type="ChEBI" id="CHEBI:47942"/>
    </cofactor>
</comment>
<feature type="domain" description="Carrier" evidence="5">
    <location>
        <begin position="484"/>
        <end position="559"/>
    </location>
</feature>
<keyword evidence="7" id="KW-1185">Reference proteome</keyword>
<feature type="domain" description="Carrier" evidence="5">
    <location>
        <begin position="1054"/>
        <end position="1129"/>
    </location>
</feature>
<evidence type="ECO:0000256" key="2">
    <source>
        <dbReference type="ARBA" id="ARBA00022450"/>
    </source>
</evidence>
<accession>A0ABW6FM38</accession>
<dbReference type="PANTHER" id="PTHR45527:SF1">
    <property type="entry name" value="FATTY ACID SYNTHASE"/>
    <property type="match status" value="1"/>
</dbReference>
<evidence type="ECO:0000256" key="3">
    <source>
        <dbReference type="ARBA" id="ARBA00022553"/>
    </source>
</evidence>
<dbReference type="SUPFAM" id="SSF47336">
    <property type="entry name" value="ACP-like"/>
    <property type="match status" value="3"/>
</dbReference>
<dbReference type="Gene3D" id="3.30.300.30">
    <property type="match status" value="1"/>
</dbReference>
<dbReference type="EMBL" id="JBHXIJ010000011">
    <property type="protein sequence ID" value="MFD5098043.1"/>
    <property type="molecule type" value="Genomic_DNA"/>
</dbReference>
<evidence type="ECO:0000313" key="7">
    <source>
        <dbReference type="Proteomes" id="UP001598448"/>
    </source>
</evidence>
<dbReference type="CDD" id="cd19540">
    <property type="entry name" value="LCL_NRPS-like"/>
    <property type="match status" value="2"/>
</dbReference>
<organism evidence="6 7">
    <name type="scientific">Streptomyces albidochromogenes</name>
    <dbReference type="NCBI Taxonomy" id="329524"/>
    <lineage>
        <taxon>Bacteria</taxon>
        <taxon>Bacillati</taxon>
        <taxon>Actinomycetota</taxon>
        <taxon>Actinomycetes</taxon>
        <taxon>Kitasatosporales</taxon>
        <taxon>Streptomycetaceae</taxon>
        <taxon>Streptomyces</taxon>
    </lineage>
</organism>
<evidence type="ECO:0000256" key="1">
    <source>
        <dbReference type="ARBA" id="ARBA00001957"/>
    </source>
</evidence>
<dbReference type="InterPro" id="IPR006162">
    <property type="entry name" value="Ppantetheine_attach_site"/>
</dbReference>
<dbReference type="Pfam" id="PF00668">
    <property type="entry name" value="Condensation"/>
    <property type="match status" value="3"/>
</dbReference>
<dbReference type="Proteomes" id="UP001598448">
    <property type="component" value="Unassembled WGS sequence"/>
</dbReference>